<protein>
    <submittedName>
        <fullName evidence="1">Uncharacterized protein</fullName>
    </submittedName>
</protein>
<dbReference type="EMBL" id="JALLPJ020000606">
    <property type="protein sequence ID" value="KAL3787555.1"/>
    <property type="molecule type" value="Genomic_DNA"/>
</dbReference>
<dbReference type="AlphaFoldDB" id="A0ABD3PHD5"/>
<name>A0ABD3PHD5_9STRA</name>
<sequence length="151" mass="16843">MLAHLAQTSLRATSRIAPRVAPVAIKAFSARFGARFMSSHYAVDAPDGEHDLQDVEESSMWAKRTIDVASVTEDAKAINMVHDAVLGGKQVFAVDAPDGEHDLEDVEEHMAGVERIINEAYLFENPDEVKEQQQFRQENIKEANRMAQHDL</sequence>
<dbReference type="Proteomes" id="UP001530400">
    <property type="component" value="Unassembled WGS sequence"/>
</dbReference>
<reference evidence="1 2" key="1">
    <citation type="submission" date="2024-10" db="EMBL/GenBank/DDBJ databases">
        <title>Updated reference genomes for cyclostephanoid diatoms.</title>
        <authorList>
            <person name="Roberts W.R."/>
            <person name="Alverson A.J."/>
        </authorList>
    </citation>
    <scope>NUCLEOTIDE SEQUENCE [LARGE SCALE GENOMIC DNA]</scope>
    <source>
        <strain evidence="1 2">AJA010-31</strain>
    </source>
</reference>
<comment type="caution">
    <text evidence="1">The sequence shown here is derived from an EMBL/GenBank/DDBJ whole genome shotgun (WGS) entry which is preliminary data.</text>
</comment>
<evidence type="ECO:0000313" key="1">
    <source>
        <dbReference type="EMBL" id="KAL3787555.1"/>
    </source>
</evidence>
<keyword evidence="2" id="KW-1185">Reference proteome</keyword>
<proteinExistence type="predicted"/>
<organism evidence="1 2">
    <name type="scientific">Cyclotella atomus</name>
    <dbReference type="NCBI Taxonomy" id="382360"/>
    <lineage>
        <taxon>Eukaryota</taxon>
        <taxon>Sar</taxon>
        <taxon>Stramenopiles</taxon>
        <taxon>Ochrophyta</taxon>
        <taxon>Bacillariophyta</taxon>
        <taxon>Coscinodiscophyceae</taxon>
        <taxon>Thalassiosirophycidae</taxon>
        <taxon>Stephanodiscales</taxon>
        <taxon>Stephanodiscaceae</taxon>
        <taxon>Cyclotella</taxon>
    </lineage>
</organism>
<evidence type="ECO:0000313" key="2">
    <source>
        <dbReference type="Proteomes" id="UP001530400"/>
    </source>
</evidence>
<accession>A0ABD3PHD5</accession>
<gene>
    <name evidence="1" type="ORF">ACHAWO_006412</name>
</gene>